<sequence length="71" mass="8279">LLRGGFDPLPQRTISDRRALGLMTERHAVQQWLLHRLKNKVRSTHAREKDLQSPVAIDPSHEHQLNHYVLP</sequence>
<dbReference type="EMBL" id="JYDL01000039">
    <property type="protein sequence ID" value="KRX21480.1"/>
    <property type="molecule type" value="Genomic_DNA"/>
</dbReference>
<protein>
    <submittedName>
        <fullName evidence="2">Uncharacterized protein</fullName>
    </submittedName>
</protein>
<keyword evidence="3" id="KW-1185">Reference proteome</keyword>
<evidence type="ECO:0000313" key="3">
    <source>
        <dbReference type="Proteomes" id="UP000054630"/>
    </source>
</evidence>
<accession>A0A0V0S459</accession>
<comment type="caution">
    <text evidence="2">The sequence shown here is derived from an EMBL/GenBank/DDBJ whole genome shotgun (WGS) entry which is preliminary data.</text>
</comment>
<dbReference type="Proteomes" id="UP000054630">
    <property type="component" value="Unassembled WGS sequence"/>
</dbReference>
<reference evidence="2 3" key="1">
    <citation type="submission" date="2015-01" db="EMBL/GenBank/DDBJ databases">
        <title>Evolution of Trichinella species and genotypes.</title>
        <authorList>
            <person name="Korhonen P.K."/>
            <person name="Edoardo P."/>
            <person name="Giuseppe L.R."/>
            <person name="Gasser R.B."/>
        </authorList>
    </citation>
    <scope>NUCLEOTIDE SEQUENCE [LARGE SCALE GENOMIC DNA]</scope>
    <source>
        <strain evidence="2">ISS37</strain>
    </source>
</reference>
<evidence type="ECO:0000313" key="2">
    <source>
        <dbReference type="EMBL" id="KRX21480.1"/>
    </source>
</evidence>
<feature type="region of interest" description="Disordered" evidence="1">
    <location>
        <begin position="43"/>
        <end position="71"/>
    </location>
</feature>
<feature type="non-terminal residue" evidence="2">
    <location>
        <position position="1"/>
    </location>
</feature>
<dbReference type="OrthoDB" id="10481868at2759"/>
<name>A0A0V0S459_9BILA</name>
<proteinExistence type="predicted"/>
<gene>
    <name evidence="2" type="ORF">T07_2193</name>
</gene>
<organism evidence="2 3">
    <name type="scientific">Trichinella nelsoni</name>
    <dbReference type="NCBI Taxonomy" id="6336"/>
    <lineage>
        <taxon>Eukaryota</taxon>
        <taxon>Metazoa</taxon>
        <taxon>Ecdysozoa</taxon>
        <taxon>Nematoda</taxon>
        <taxon>Enoplea</taxon>
        <taxon>Dorylaimia</taxon>
        <taxon>Trichinellida</taxon>
        <taxon>Trichinellidae</taxon>
        <taxon>Trichinella</taxon>
    </lineage>
</organism>
<dbReference type="AlphaFoldDB" id="A0A0V0S459"/>
<feature type="non-terminal residue" evidence="2">
    <location>
        <position position="71"/>
    </location>
</feature>
<evidence type="ECO:0000256" key="1">
    <source>
        <dbReference type="SAM" id="MobiDB-lite"/>
    </source>
</evidence>